<accession>H5SI06</accession>
<sequence length="224" mass="25455">MPDLFKEGKSRSSPFSPEQIAELEKPLDESRVQRRPDGLTYLPTYDVIETANRIFGYGGWQREIKRLEKIYEDSSEGTYSVGYLCECRIRIGDVIHEDVGFGSGVSQTDPARAYETALKGAVSDALKRCFRALGDQFGLTLYRKHEPEEAAAVPLATEAQIARLRKELRTANLKETKLLDYINALMGTRYTRLEELPLKVASRAIDRFVTDRENFIQELKRAKG</sequence>
<reference evidence="6" key="2">
    <citation type="journal article" date="2012" name="PLoS ONE">
        <title>A Deeply Branching Thermophilic Bacterium with an Ancient Acetyl-CoA Pathway Dominates a Subsurface Ecosystem.</title>
        <authorList>
            <person name="Takami H."/>
            <person name="Noguchi H."/>
            <person name="Takaki Y."/>
            <person name="Uchiyama I."/>
            <person name="Toyoda A."/>
            <person name="Nishi S."/>
            <person name="Chee G.-J."/>
            <person name="Arai W."/>
            <person name="Nunoura T."/>
            <person name="Itoh T."/>
            <person name="Hattori M."/>
            <person name="Takai K."/>
        </authorList>
    </citation>
    <scope>NUCLEOTIDE SEQUENCE</scope>
</reference>
<dbReference type="InterPro" id="IPR041247">
    <property type="entry name" value="Rad52_fam"/>
</dbReference>
<evidence type="ECO:0000256" key="1">
    <source>
        <dbReference type="ARBA" id="ARBA00006638"/>
    </source>
</evidence>
<dbReference type="InterPro" id="IPR042525">
    <property type="entry name" value="Rad52_Rad59_Rad22_sf"/>
</dbReference>
<dbReference type="GO" id="GO:0003697">
    <property type="term" value="F:single-stranded DNA binding"/>
    <property type="evidence" value="ECO:0007669"/>
    <property type="project" value="InterPro"/>
</dbReference>
<protein>
    <submittedName>
        <fullName evidence="6">DNA repair and recombination protein RAD52</fullName>
    </submittedName>
</protein>
<keyword evidence="4" id="KW-0234">DNA repair</keyword>
<dbReference type="PANTHER" id="PTHR12132:SF1">
    <property type="entry name" value="DNA REPAIR PROTEIN RAD52 HOMOLOG"/>
    <property type="match status" value="1"/>
</dbReference>
<dbReference type="AlphaFoldDB" id="H5SI06"/>
<dbReference type="GO" id="GO:0000724">
    <property type="term" value="P:double-strand break repair via homologous recombination"/>
    <property type="evidence" value="ECO:0007669"/>
    <property type="project" value="TreeGrafter"/>
</dbReference>
<dbReference type="PANTHER" id="PTHR12132">
    <property type="entry name" value="DNA REPAIR AND RECOMBINATION PROTEIN RAD52, RAD59"/>
    <property type="match status" value="1"/>
</dbReference>
<dbReference type="InterPro" id="IPR007232">
    <property type="entry name" value="Rad52_Rad59_Rad22"/>
</dbReference>
<keyword evidence="3" id="KW-0233">DNA recombination</keyword>
<name>H5SI06_9BACT</name>
<dbReference type="EMBL" id="AP011729">
    <property type="protein sequence ID" value="BAL55792.1"/>
    <property type="molecule type" value="Genomic_DNA"/>
</dbReference>
<dbReference type="Gene3D" id="3.30.390.80">
    <property type="entry name" value="DNA repair protein Rad52/59/22"/>
    <property type="match status" value="1"/>
</dbReference>
<organism evidence="6">
    <name type="scientific">uncultured Acetothermia bacterium</name>
    <dbReference type="NCBI Taxonomy" id="236499"/>
    <lineage>
        <taxon>Bacteria</taxon>
        <taxon>Candidatus Bipolaricaulota</taxon>
        <taxon>environmental samples</taxon>
    </lineage>
</organism>
<comment type="similarity">
    <text evidence="1">Belongs to the RAD52 family.</text>
</comment>
<feature type="compositionally biased region" description="Basic and acidic residues" evidence="5">
    <location>
        <begin position="1"/>
        <end position="10"/>
    </location>
</feature>
<evidence type="ECO:0000313" key="6">
    <source>
        <dbReference type="EMBL" id="BAL55792.1"/>
    </source>
</evidence>
<keyword evidence="2" id="KW-0227">DNA damage</keyword>
<dbReference type="SUPFAM" id="SSF54768">
    <property type="entry name" value="dsRNA-binding domain-like"/>
    <property type="match status" value="1"/>
</dbReference>
<proteinExistence type="inferred from homology"/>
<dbReference type="GO" id="GO:0045002">
    <property type="term" value="P:double-strand break repair via single-strand annealing"/>
    <property type="evidence" value="ECO:0007669"/>
    <property type="project" value="TreeGrafter"/>
</dbReference>
<gene>
    <name evidence="6" type="ORF">HGMM_F31E01C28</name>
</gene>
<dbReference type="Pfam" id="PF04098">
    <property type="entry name" value="Rad52_Rad22"/>
    <property type="match status" value="1"/>
</dbReference>
<feature type="region of interest" description="Disordered" evidence="5">
    <location>
        <begin position="1"/>
        <end position="30"/>
    </location>
</feature>
<evidence type="ECO:0000256" key="5">
    <source>
        <dbReference type="SAM" id="MobiDB-lite"/>
    </source>
</evidence>
<evidence type="ECO:0000256" key="4">
    <source>
        <dbReference type="ARBA" id="ARBA00023204"/>
    </source>
</evidence>
<evidence type="ECO:0000256" key="3">
    <source>
        <dbReference type="ARBA" id="ARBA00023172"/>
    </source>
</evidence>
<dbReference type="GO" id="GO:0006312">
    <property type="term" value="P:mitotic recombination"/>
    <property type="evidence" value="ECO:0007669"/>
    <property type="project" value="TreeGrafter"/>
</dbReference>
<reference evidence="6" key="1">
    <citation type="journal article" date="2005" name="Environ. Microbiol.">
        <title>Genetic and functional properties of uncultivated thermophilic crenarchaeotes from a subsurface gold mine as revealed by analysis of genome fragments.</title>
        <authorList>
            <person name="Nunoura T."/>
            <person name="Hirayama H."/>
            <person name="Takami H."/>
            <person name="Oida H."/>
            <person name="Nishi S."/>
            <person name="Shimamura S."/>
            <person name="Suzuki Y."/>
            <person name="Inagaki F."/>
            <person name="Takai K."/>
            <person name="Nealson K.H."/>
            <person name="Horikoshi K."/>
        </authorList>
    </citation>
    <scope>NUCLEOTIDE SEQUENCE</scope>
</reference>
<evidence type="ECO:0000256" key="2">
    <source>
        <dbReference type="ARBA" id="ARBA00022763"/>
    </source>
</evidence>